<sequence length="117" mass="12887">MYNKGQRWMYNPDTGETVQGVGGLAVGSHATDHHAAGAVGDYDDFVRGWVRADGVIRFGPGLNPRTLRKYPEKADRMLRTLEYFAKCEGVDKHVGLKRAGFNGVVEFGEAYPNIVDA</sequence>
<accession>X0SW42</accession>
<dbReference type="EMBL" id="BARS01007652">
    <property type="protein sequence ID" value="GAF68000.1"/>
    <property type="molecule type" value="Genomic_DNA"/>
</dbReference>
<proteinExistence type="predicted"/>
<organism evidence="1">
    <name type="scientific">marine sediment metagenome</name>
    <dbReference type="NCBI Taxonomy" id="412755"/>
    <lineage>
        <taxon>unclassified sequences</taxon>
        <taxon>metagenomes</taxon>
        <taxon>ecological metagenomes</taxon>
    </lineage>
</organism>
<protein>
    <submittedName>
        <fullName evidence="1">Uncharacterized protein</fullName>
    </submittedName>
</protein>
<evidence type="ECO:0000313" key="1">
    <source>
        <dbReference type="EMBL" id="GAF68000.1"/>
    </source>
</evidence>
<reference evidence="1" key="1">
    <citation type="journal article" date="2014" name="Front. Microbiol.">
        <title>High frequency of phylogenetically diverse reductive dehalogenase-homologous genes in deep subseafloor sedimentary metagenomes.</title>
        <authorList>
            <person name="Kawai M."/>
            <person name="Futagami T."/>
            <person name="Toyoda A."/>
            <person name="Takaki Y."/>
            <person name="Nishi S."/>
            <person name="Hori S."/>
            <person name="Arai W."/>
            <person name="Tsubouchi T."/>
            <person name="Morono Y."/>
            <person name="Uchiyama I."/>
            <person name="Ito T."/>
            <person name="Fujiyama A."/>
            <person name="Inagaki F."/>
            <person name="Takami H."/>
        </authorList>
    </citation>
    <scope>NUCLEOTIDE SEQUENCE</scope>
    <source>
        <strain evidence="1">Expedition CK06-06</strain>
    </source>
</reference>
<gene>
    <name evidence="1" type="ORF">S01H1_14692</name>
</gene>
<name>X0SW42_9ZZZZ</name>
<dbReference type="AlphaFoldDB" id="X0SW42"/>
<comment type="caution">
    <text evidence="1">The sequence shown here is derived from an EMBL/GenBank/DDBJ whole genome shotgun (WGS) entry which is preliminary data.</text>
</comment>